<name>A0A9E7SQX8_9CAUD</name>
<evidence type="ECO:0000256" key="1">
    <source>
        <dbReference type="SAM" id="Phobius"/>
    </source>
</evidence>
<dbReference type="Proteomes" id="UP001055634">
    <property type="component" value="Segment"/>
</dbReference>
<feature type="transmembrane region" description="Helical" evidence="1">
    <location>
        <begin position="20"/>
        <end position="36"/>
    </location>
</feature>
<dbReference type="EMBL" id="ON529850">
    <property type="protein sequence ID" value="UTC28444.1"/>
    <property type="molecule type" value="Genomic_DNA"/>
</dbReference>
<organism evidence="2 3">
    <name type="scientific">Brevundimonas phage vB_BpoS-Gurke</name>
    <dbReference type="NCBI Taxonomy" id="2948599"/>
    <lineage>
        <taxon>Viruses</taxon>
        <taxon>Duplodnaviria</taxon>
        <taxon>Heunggongvirae</taxon>
        <taxon>Uroviricota</taxon>
        <taxon>Caudoviricetes</taxon>
        <taxon>Jeanschmidtviridae</taxon>
        <taxon>Kikimoravirus</taxon>
        <taxon>Kikimoravirus gurke</taxon>
    </lineage>
</organism>
<evidence type="ECO:0000313" key="3">
    <source>
        <dbReference type="Proteomes" id="UP001055634"/>
    </source>
</evidence>
<accession>A0A9E7SQX8</accession>
<reference evidence="2" key="1">
    <citation type="submission" date="2022-04" db="EMBL/GenBank/DDBJ databases">
        <authorList>
            <person name="Friedrich I."/>
            <person name="Schneider D."/>
            <person name="Poehlein A."/>
            <person name="Hertel R."/>
            <person name="Daniel R."/>
        </authorList>
    </citation>
    <scope>NUCLEOTIDE SEQUENCE</scope>
</reference>
<evidence type="ECO:0000313" key="2">
    <source>
        <dbReference type="EMBL" id="UTC28444.1"/>
    </source>
</evidence>
<keyword evidence="1" id="KW-1133">Transmembrane helix</keyword>
<proteinExistence type="predicted"/>
<keyword evidence="1" id="KW-0812">Transmembrane</keyword>
<keyword evidence="1" id="KW-0472">Membrane</keyword>
<gene>
    <name evidence="2" type="ORF">GURKE_04420</name>
</gene>
<protein>
    <submittedName>
        <fullName evidence="2">Uncharacterized protein</fullName>
    </submittedName>
</protein>
<feature type="transmembrane region" description="Helical" evidence="1">
    <location>
        <begin position="43"/>
        <end position="60"/>
    </location>
</feature>
<keyword evidence="3" id="KW-1185">Reference proteome</keyword>
<sequence length="85" mass="9252">MTWNWKALYTFLLTKALERSTWLGLIALAGLLGYVIRPEHAEAIIMVGTGIAGLLMVATSDAPTVKVYPTITLTTTAAKADHDYE</sequence>